<organism evidence="2 3">
    <name type="scientific">Anatilimnocola aggregata</name>
    <dbReference type="NCBI Taxonomy" id="2528021"/>
    <lineage>
        <taxon>Bacteria</taxon>
        <taxon>Pseudomonadati</taxon>
        <taxon>Planctomycetota</taxon>
        <taxon>Planctomycetia</taxon>
        <taxon>Pirellulales</taxon>
        <taxon>Pirellulaceae</taxon>
        <taxon>Anatilimnocola</taxon>
    </lineage>
</organism>
<sequence>MAPARRIVLTGATRGLGRALADKFIAAGHTVIGCGRSEGEITKLQQQFGSPHRFDVLDVSSEPDVRRWAESVLANSDAPDLLINNAATINPNAPLWEVEPADFDRVIDVNINGVFYVLRHLVPAMVQQRKGVIVNLSSGWGRSTSPDVATYCATKYAIEGLTLALAQELPRGMAAVPLNPGVINTELLRSCFGGSAGSYPTPHEWARQAAPYILALGPRDNGQSRTVPG</sequence>
<dbReference type="PROSITE" id="PS00061">
    <property type="entry name" value="ADH_SHORT"/>
    <property type="match status" value="1"/>
</dbReference>
<dbReference type="PRINTS" id="PR00080">
    <property type="entry name" value="SDRFAMILY"/>
</dbReference>
<dbReference type="InterPro" id="IPR002347">
    <property type="entry name" value="SDR_fam"/>
</dbReference>
<dbReference type="PRINTS" id="PR00081">
    <property type="entry name" value="GDHRDH"/>
</dbReference>
<dbReference type="EC" id="1.1.1.100" evidence="2"/>
<keyword evidence="3" id="KW-1185">Reference proteome</keyword>
<dbReference type="AlphaFoldDB" id="A0A517YG15"/>
<dbReference type="InterPro" id="IPR036291">
    <property type="entry name" value="NAD(P)-bd_dom_sf"/>
</dbReference>
<gene>
    <name evidence="2" type="primary">fabG_9</name>
    <name evidence="2" type="ORF">ETAA8_42710</name>
</gene>
<accession>A0A517YG15</accession>
<dbReference type="Pfam" id="PF00106">
    <property type="entry name" value="adh_short"/>
    <property type="match status" value="1"/>
</dbReference>
<dbReference type="InterPro" id="IPR053241">
    <property type="entry name" value="NADPH_pterin_aldehyde_rdct"/>
</dbReference>
<dbReference type="SUPFAM" id="SSF51735">
    <property type="entry name" value="NAD(P)-binding Rossmann-fold domains"/>
    <property type="match status" value="1"/>
</dbReference>
<evidence type="ECO:0000313" key="3">
    <source>
        <dbReference type="Proteomes" id="UP000315017"/>
    </source>
</evidence>
<comment type="similarity">
    <text evidence="1">Belongs to the short-chain dehydrogenases/reductases (SDR) family.</text>
</comment>
<keyword evidence="2" id="KW-0560">Oxidoreductase</keyword>
<dbReference type="Proteomes" id="UP000315017">
    <property type="component" value="Chromosome"/>
</dbReference>
<dbReference type="OrthoDB" id="9775296at2"/>
<proteinExistence type="inferred from homology"/>
<evidence type="ECO:0000256" key="1">
    <source>
        <dbReference type="RuleBase" id="RU000363"/>
    </source>
</evidence>
<dbReference type="GO" id="GO:0004316">
    <property type="term" value="F:3-oxoacyl-[acyl-carrier-protein] reductase (NADPH) activity"/>
    <property type="evidence" value="ECO:0007669"/>
    <property type="project" value="UniProtKB-EC"/>
</dbReference>
<dbReference type="PROSITE" id="PS51257">
    <property type="entry name" value="PROKAR_LIPOPROTEIN"/>
    <property type="match status" value="1"/>
</dbReference>
<dbReference type="RefSeq" id="WP_145092587.1">
    <property type="nucleotide sequence ID" value="NZ_CP036274.1"/>
</dbReference>
<dbReference type="GO" id="GO:0005829">
    <property type="term" value="C:cytosol"/>
    <property type="evidence" value="ECO:0007669"/>
    <property type="project" value="TreeGrafter"/>
</dbReference>
<protein>
    <submittedName>
        <fullName evidence="2">3-oxoacyl-[acyl-carrier-protein] reductase FabG</fullName>
        <ecNumber evidence="2">1.1.1.100</ecNumber>
    </submittedName>
</protein>
<dbReference type="EMBL" id="CP036274">
    <property type="protein sequence ID" value="QDU29164.1"/>
    <property type="molecule type" value="Genomic_DNA"/>
</dbReference>
<reference evidence="2 3" key="1">
    <citation type="submission" date="2019-02" db="EMBL/GenBank/DDBJ databases">
        <title>Deep-cultivation of Planctomycetes and their phenomic and genomic characterization uncovers novel biology.</title>
        <authorList>
            <person name="Wiegand S."/>
            <person name="Jogler M."/>
            <person name="Boedeker C."/>
            <person name="Pinto D."/>
            <person name="Vollmers J."/>
            <person name="Rivas-Marin E."/>
            <person name="Kohn T."/>
            <person name="Peeters S.H."/>
            <person name="Heuer A."/>
            <person name="Rast P."/>
            <person name="Oberbeckmann S."/>
            <person name="Bunk B."/>
            <person name="Jeske O."/>
            <person name="Meyerdierks A."/>
            <person name="Storesund J.E."/>
            <person name="Kallscheuer N."/>
            <person name="Luecker S."/>
            <person name="Lage O.M."/>
            <person name="Pohl T."/>
            <person name="Merkel B.J."/>
            <person name="Hornburger P."/>
            <person name="Mueller R.-W."/>
            <person name="Bruemmer F."/>
            <person name="Labrenz M."/>
            <person name="Spormann A.M."/>
            <person name="Op den Camp H."/>
            <person name="Overmann J."/>
            <person name="Amann R."/>
            <person name="Jetten M.S.M."/>
            <person name="Mascher T."/>
            <person name="Medema M.H."/>
            <person name="Devos D.P."/>
            <person name="Kaster A.-K."/>
            <person name="Ovreas L."/>
            <person name="Rohde M."/>
            <person name="Galperin M.Y."/>
            <person name="Jogler C."/>
        </authorList>
    </citation>
    <scope>NUCLEOTIDE SEQUENCE [LARGE SCALE GENOMIC DNA]</scope>
    <source>
        <strain evidence="2 3">ETA_A8</strain>
    </source>
</reference>
<dbReference type="Gene3D" id="3.40.50.720">
    <property type="entry name" value="NAD(P)-binding Rossmann-like Domain"/>
    <property type="match status" value="1"/>
</dbReference>
<dbReference type="KEGG" id="aagg:ETAA8_42710"/>
<dbReference type="InterPro" id="IPR020904">
    <property type="entry name" value="Sc_DH/Rdtase_CS"/>
</dbReference>
<dbReference type="PANTHER" id="PTHR45267">
    <property type="match status" value="1"/>
</dbReference>
<dbReference type="PANTHER" id="PTHR45267:SF2">
    <property type="entry name" value="NADPH-DEPENDENT PTERIN ALDEHYDE REDUCTASE"/>
    <property type="match status" value="1"/>
</dbReference>
<name>A0A517YG15_9BACT</name>
<evidence type="ECO:0000313" key="2">
    <source>
        <dbReference type="EMBL" id="QDU29164.1"/>
    </source>
</evidence>
<dbReference type="CDD" id="cd05233">
    <property type="entry name" value="SDR_c"/>
    <property type="match status" value="1"/>
</dbReference>